<feature type="transmembrane region" description="Helical" evidence="7">
    <location>
        <begin position="456"/>
        <end position="479"/>
    </location>
</feature>
<dbReference type="PANTHER" id="PTHR23506:SF23">
    <property type="entry name" value="GH10249P"/>
    <property type="match status" value="1"/>
</dbReference>
<feature type="transmembrane region" description="Helical" evidence="7">
    <location>
        <begin position="128"/>
        <end position="153"/>
    </location>
</feature>
<sequence length="943" mass="99440">MKERSGERRHGPVPEEKERDVLLETAGTGGGYRFSLSFIFVALSMAVFVTYAASVVVNPFLPEILQKEGMSSGAIGSLFCVFSFASAAMSAISGALIRRLGDETCLSLALCITGLCNLIFAYQPRDVLLFLVLNRAVQGCMNAVVLASAYLVITKVLGGDAAFGIGVLETVIGLGCCTGDFLGGFLYSNFGFESPFLALTMAAVVAAACCVVLLSKLPCTTRSLSESGGSEEEGGSGGNDSGLDGEREDMELDGHSREEDFVCESLTGVSVSLNRNMNMRKEASVLERGTEGQGKGEMPGAAREEGSVRSQKGSACAWSRSTEGEGKGAAGEFEGTLWVSRGEQGETLDRREETGVSLRGKKGREREQDTEGAGGSLVSVRVKGKAGEEETGADTASEEGESEIEVAFVTLTELLSSVRGALIVLTAFMAGTIGTFFAPVLGPYVEDVLGPVTQTVVGSVFALMDSTYMVACLLAGWVVSRLTKTRESVTQNASDGSSFFDGSHETECERDEEAEVERSQTAFACVAGFGIVMSAVGFQLVVPSLPTVLFVGRGDSKRGAWGCLLSGVLLAGFGQGCAYVPTVAWMQKVARRMWLEKCAAVSEESVATEASTTDESFVNSEAGSNSSVGGGEEGEEGSEDTDEEEEEEEEESVEASPEAVSLVVGAVSLGEALAPFLSSTLVAQLGFETAAFWFSFAYFATALLSLVAFVCVNDYTGSGPLDQHMRRARAVREEGLPLPATLAASRSRAAAAAAVRQGLLRAGFPGDSRSLSLQLGGLAGRFDTQSLDGLAVDRHSAIEIRRYLLHRSGSGERFHAPAPSLASLSGYPMAHRLLSRSLSVSSVVGLGARSGAGSARSFQHRAIPPRTRFREWRATQTGTSRSRGGARKGCAPLPYRPPSLEPPLFSGGARHSPESSDDLKESSAEEADESEYSETNHMSAVED</sequence>
<feature type="transmembrane region" description="Helical" evidence="7">
    <location>
        <begin position="38"/>
        <end position="61"/>
    </location>
</feature>
<feature type="transmembrane region" description="Helical" evidence="7">
    <location>
        <begin position="559"/>
        <end position="585"/>
    </location>
</feature>
<evidence type="ECO:0000256" key="1">
    <source>
        <dbReference type="ARBA" id="ARBA00004141"/>
    </source>
</evidence>
<dbReference type="GO" id="GO:0022857">
    <property type="term" value="F:transmembrane transporter activity"/>
    <property type="evidence" value="ECO:0007669"/>
    <property type="project" value="InterPro"/>
</dbReference>
<feature type="transmembrane region" description="Helical" evidence="7">
    <location>
        <begin position="690"/>
        <end position="712"/>
    </location>
</feature>
<dbReference type="VEuPathDB" id="CryptoDB:Cvel_18568"/>
<reference evidence="8" key="1">
    <citation type="submission" date="2014-11" db="EMBL/GenBank/DDBJ databases">
        <authorList>
            <person name="Otto D Thomas"/>
            <person name="Naeem Raeece"/>
        </authorList>
    </citation>
    <scope>NUCLEOTIDE SEQUENCE</scope>
</reference>
<dbReference type="AlphaFoldDB" id="A0A0G4FSL3"/>
<keyword evidence="3 7" id="KW-0812">Transmembrane</keyword>
<feature type="transmembrane region" description="Helical" evidence="7">
    <location>
        <begin position="165"/>
        <end position="190"/>
    </location>
</feature>
<feature type="region of interest" description="Disordered" evidence="6">
    <location>
        <begin position="284"/>
        <end position="378"/>
    </location>
</feature>
<keyword evidence="2" id="KW-0813">Transport</keyword>
<feature type="transmembrane region" description="Helical" evidence="7">
    <location>
        <begin position="73"/>
        <end position="97"/>
    </location>
</feature>
<accession>A0A0G4FSL3</accession>
<dbReference type="Pfam" id="PF07690">
    <property type="entry name" value="MFS_1"/>
    <property type="match status" value="1"/>
</dbReference>
<dbReference type="SUPFAM" id="SSF103473">
    <property type="entry name" value="MFS general substrate transporter"/>
    <property type="match status" value="1"/>
</dbReference>
<feature type="compositionally biased region" description="Basic and acidic residues" evidence="6">
    <location>
        <begin position="343"/>
        <end position="354"/>
    </location>
</feature>
<keyword evidence="4 7" id="KW-1133">Transmembrane helix</keyword>
<evidence type="ECO:0000256" key="5">
    <source>
        <dbReference type="ARBA" id="ARBA00023136"/>
    </source>
</evidence>
<feature type="transmembrane region" description="Helical" evidence="7">
    <location>
        <begin position="421"/>
        <end position="444"/>
    </location>
</feature>
<feature type="region of interest" description="Disordered" evidence="6">
    <location>
        <begin position="849"/>
        <end position="943"/>
    </location>
</feature>
<feature type="compositionally biased region" description="Acidic residues" evidence="6">
    <location>
        <begin position="632"/>
        <end position="653"/>
    </location>
</feature>
<protein>
    <recommendedName>
        <fullName evidence="9">Major facilitator superfamily (MFS) profile domain-containing protein</fullName>
    </recommendedName>
</protein>
<dbReference type="GO" id="GO:0016020">
    <property type="term" value="C:membrane"/>
    <property type="evidence" value="ECO:0007669"/>
    <property type="project" value="UniProtKB-SubCell"/>
</dbReference>
<evidence type="ECO:0000256" key="3">
    <source>
        <dbReference type="ARBA" id="ARBA00022692"/>
    </source>
</evidence>
<dbReference type="PANTHER" id="PTHR23506">
    <property type="entry name" value="GH10249P"/>
    <property type="match status" value="1"/>
</dbReference>
<evidence type="ECO:0000256" key="6">
    <source>
        <dbReference type="SAM" id="MobiDB-lite"/>
    </source>
</evidence>
<dbReference type="Gene3D" id="1.20.1250.20">
    <property type="entry name" value="MFS general substrate transporter like domains"/>
    <property type="match status" value="1"/>
</dbReference>
<organism evidence="8">
    <name type="scientific">Chromera velia CCMP2878</name>
    <dbReference type="NCBI Taxonomy" id="1169474"/>
    <lineage>
        <taxon>Eukaryota</taxon>
        <taxon>Sar</taxon>
        <taxon>Alveolata</taxon>
        <taxon>Colpodellida</taxon>
        <taxon>Chromeraceae</taxon>
        <taxon>Chromera</taxon>
    </lineage>
</organism>
<dbReference type="InterPro" id="IPR036259">
    <property type="entry name" value="MFS_trans_sf"/>
</dbReference>
<feature type="compositionally biased region" description="Low complexity" evidence="6">
    <location>
        <begin position="610"/>
        <end position="627"/>
    </location>
</feature>
<feature type="region of interest" description="Disordered" evidence="6">
    <location>
        <begin position="1"/>
        <end position="20"/>
    </location>
</feature>
<comment type="subcellular location">
    <subcellularLocation>
        <location evidence="1">Membrane</location>
        <topology evidence="1">Multi-pass membrane protein</topology>
    </subcellularLocation>
</comment>
<feature type="region of interest" description="Disordered" evidence="6">
    <location>
        <begin position="224"/>
        <end position="248"/>
    </location>
</feature>
<feature type="region of interest" description="Disordered" evidence="6">
    <location>
        <begin position="610"/>
        <end position="658"/>
    </location>
</feature>
<dbReference type="InterPro" id="IPR011701">
    <property type="entry name" value="MFS"/>
</dbReference>
<feature type="transmembrane region" description="Helical" evidence="7">
    <location>
        <begin position="196"/>
        <end position="214"/>
    </location>
</feature>
<dbReference type="InterPro" id="IPR050930">
    <property type="entry name" value="MFS_Vesicular_Transporter"/>
</dbReference>
<evidence type="ECO:0000256" key="2">
    <source>
        <dbReference type="ARBA" id="ARBA00022448"/>
    </source>
</evidence>
<keyword evidence="5 7" id="KW-0472">Membrane</keyword>
<dbReference type="EMBL" id="CDMZ01000603">
    <property type="protein sequence ID" value="CEM17707.1"/>
    <property type="molecule type" value="Genomic_DNA"/>
</dbReference>
<name>A0A0G4FSL3_9ALVE</name>
<evidence type="ECO:0000313" key="8">
    <source>
        <dbReference type="EMBL" id="CEM17707.1"/>
    </source>
</evidence>
<evidence type="ECO:0000256" key="4">
    <source>
        <dbReference type="ARBA" id="ARBA00022989"/>
    </source>
</evidence>
<evidence type="ECO:0008006" key="9">
    <source>
        <dbReference type="Google" id="ProtNLM"/>
    </source>
</evidence>
<gene>
    <name evidence="8" type="ORF">Cvel_18568</name>
</gene>
<evidence type="ECO:0000256" key="7">
    <source>
        <dbReference type="SAM" id="Phobius"/>
    </source>
</evidence>
<proteinExistence type="predicted"/>
<feature type="transmembrane region" description="Helical" evidence="7">
    <location>
        <begin position="104"/>
        <end position="122"/>
    </location>
</feature>
<feature type="compositionally biased region" description="Basic and acidic residues" evidence="6">
    <location>
        <begin position="911"/>
        <end position="923"/>
    </location>
</feature>